<organism evidence="3">
    <name type="scientific">viral metagenome</name>
    <dbReference type="NCBI Taxonomy" id="1070528"/>
    <lineage>
        <taxon>unclassified sequences</taxon>
        <taxon>metagenomes</taxon>
        <taxon>organismal metagenomes</taxon>
    </lineage>
</organism>
<dbReference type="PANTHER" id="PTHR43563:SF1">
    <property type="entry name" value="AMINE OXIDASE [FLAVIN-CONTAINING] B"/>
    <property type="match status" value="1"/>
</dbReference>
<dbReference type="Gene3D" id="3.50.50.60">
    <property type="entry name" value="FAD/NAD(P)-binding domain"/>
    <property type="match status" value="2"/>
</dbReference>
<dbReference type="InterPro" id="IPR036188">
    <property type="entry name" value="FAD/NAD-bd_sf"/>
</dbReference>
<evidence type="ECO:0000259" key="2">
    <source>
        <dbReference type="Pfam" id="PF01593"/>
    </source>
</evidence>
<dbReference type="InterPro" id="IPR050703">
    <property type="entry name" value="Flavin_MAO"/>
</dbReference>
<feature type="domain" description="Amine oxidase" evidence="2">
    <location>
        <begin position="161"/>
        <end position="403"/>
    </location>
</feature>
<dbReference type="PANTHER" id="PTHR43563">
    <property type="entry name" value="AMINE OXIDASE"/>
    <property type="match status" value="1"/>
</dbReference>
<evidence type="ECO:0000256" key="1">
    <source>
        <dbReference type="ARBA" id="ARBA00005995"/>
    </source>
</evidence>
<dbReference type="GO" id="GO:0016491">
    <property type="term" value="F:oxidoreductase activity"/>
    <property type="evidence" value="ECO:0007669"/>
    <property type="project" value="InterPro"/>
</dbReference>
<dbReference type="Pfam" id="PF01593">
    <property type="entry name" value="Amino_oxidase"/>
    <property type="match status" value="1"/>
</dbReference>
<sequence>MNNKYYDVIIVGSGMTGLYAAYNIKKISPNTTFLVVEKFKKKWIGGRTSNETFYGTNIVTGAGIGRKDTNTLLIHLMNELDIPYTEFLSKMNYSPLLKPINIIKFINHLKTEYKKHPELHKKTFKEFFIHFYGDKVYKQFVISSGYSDYENADILETLYNYGMDDNTGGWTGLHLNWKNLVNKLYHTIGINHFKFSSNVTEIKKINNNPCLFEIKIENGTTYHCNKVIVATTITGIQKLVPNASNKNSIYQQIHGQPFLRLYAKFDKKSSEILEKYVPNYTIVPGPLQKIIPMDASKGVYMIAYNDNDNAIILKNYLQNTASNRHLYCDLIEKSLGIPQGSLKITAIIDFYWPIGTHYYEPLKGNYKDRDAFLYEVQHPENGMLVVGEAVSRYQGWVEGALESVKTVVTKKWIITQC</sequence>
<dbReference type="SUPFAM" id="SSF51905">
    <property type="entry name" value="FAD/NAD(P)-binding domain"/>
    <property type="match status" value="1"/>
</dbReference>
<name>A0A6C0IDY1_9ZZZZ</name>
<protein>
    <recommendedName>
        <fullName evidence="2">Amine oxidase domain-containing protein</fullName>
    </recommendedName>
</protein>
<evidence type="ECO:0000313" key="3">
    <source>
        <dbReference type="EMBL" id="QHT90979.1"/>
    </source>
</evidence>
<accession>A0A6C0IDY1</accession>
<comment type="similarity">
    <text evidence="1">Belongs to the flavin monoamine oxidase family.</text>
</comment>
<dbReference type="Pfam" id="PF13450">
    <property type="entry name" value="NAD_binding_8"/>
    <property type="match status" value="1"/>
</dbReference>
<reference evidence="3" key="1">
    <citation type="journal article" date="2020" name="Nature">
        <title>Giant virus diversity and host interactions through global metagenomics.</title>
        <authorList>
            <person name="Schulz F."/>
            <person name="Roux S."/>
            <person name="Paez-Espino D."/>
            <person name="Jungbluth S."/>
            <person name="Walsh D.A."/>
            <person name="Denef V.J."/>
            <person name="McMahon K.D."/>
            <person name="Konstantinidis K.T."/>
            <person name="Eloe-Fadrosh E.A."/>
            <person name="Kyrpides N.C."/>
            <person name="Woyke T."/>
        </authorList>
    </citation>
    <scope>NUCLEOTIDE SEQUENCE</scope>
    <source>
        <strain evidence="3">GVMAG-M-3300023184-72</strain>
    </source>
</reference>
<dbReference type="AlphaFoldDB" id="A0A6C0IDY1"/>
<dbReference type="InterPro" id="IPR002937">
    <property type="entry name" value="Amino_oxidase"/>
</dbReference>
<dbReference type="EMBL" id="MN740161">
    <property type="protein sequence ID" value="QHT90979.1"/>
    <property type="molecule type" value="Genomic_DNA"/>
</dbReference>
<proteinExistence type="inferred from homology"/>